<feature type="transmembrane region" description="Helical" evidence="1">
    <location>
        <begin position="67"/>
        <end position="88"/>
    </location>
</feature>
<evidence type="ECO:0000313" key="2">
    <source>
        <dbReference type="EMBL" id="SFS52125.1"/>
    </source>
</evidence>
<name>A0A1I6QIF3_9PSEU</name>
<reference evidence="3" key="1">
    <citation type="submission" date="2016-10" db="EMBL/GenBank/DDBJ databases">
        <authorList>
            <person name="Varghese N."/>
            <person name="Submissions S."/>
        </authorList>
    </citation>
    <scope>NUCLEOTIDE SEQUENCE [LARGE SCALE GENOMIC DNA]</scope>
    <source>
        <strain evidence="3">DSM 44771</strain>
    </source>
</reference>
<sequence>MAENQPEETEIAHHAAEIADLERQSGTASRLFDVRTVIGGLFLIYGVLISAAGIAPDAAELQKAQGVNINLWTGLSMLVVGALFLLWMRLRPLQAPAKE</sequence>
<dbReference type="OrthoDB" id="5196985at2"/>
<keyword evidence="1" id="KW-1133">Transmembrane helix</keyword>
<gene>
    <name evidence="2" type="ORF">SAMN05660874_01479</name>
</gene>
<organism evidence="2 3">
    <name type="scientific">Saccharopolyspora flava</name>
    <dbReference type="NCBI Taxonomy" id="95161"/>
    <lineage>
        <taxon>Bacteria</taxon>
        <taxon>Bacillati</taxon>
        <taxon>Actinomycetota</taxon>
        <taxon>Actinomycetes</taxon>
        <taxon>Pseudonocardiales</taxon>
        <taxon>Pseudonocardiaceae</taxon>
        <taxon>Saccharopolyspora</taxon>
    </lineage>
</organism>
<feature type="transmembrane region" description="Helical" evidence="1">
    <location>
        <begin position="32"/>
        <end position="55"/>
    </location>
</feature>
<dbReference type="RefSeq" id="WP_093414867.1">
    <property type="nucleotide sequence ID" value="NZ_FOZX01000002.1"/>
</dbReference>
<keyword evidence="3" id="KW-1185">Reference proteome</keyword>
<dbReference type="Proteomes" id="UP000198852">
    <property type="component" value="Unassembled WGS sequence"/>
</dbReference>
<dbReference type="AlphaFoldDB" id="A0A1I6QIF3"/>
<keyword evidence="1" id="KW-0812">Transmembrane</keyword>
<keyword evidence="1" id="KW-0472">Membrane</keyword>
<dbReference type="EMBL" id="FOZX01000002">
    <property type="protein sequence ID" value="SFS52125.1"/>
    <property type="molecule type" value="Genomic_DNA"/>
</dbReference>
<protein>
    <submittedName>
        <fullName evidence="2">Uncharacterized protein</fullName>
    </submittedName>
</protein>
<proteinExistence type="predicted"/>
<evidence type="ECO:0000256" key="1">
    <source>
        <dbReference type="SAM" id="Phobius"/>
    </source>
</evidence>
<evidence type="ECO:0000313" key="3">
    <source>
        <dbReference type="Proteomes" id="UP000198852"/>
    </source>
</evidence>
<accession>A0A1I6QIF3</accession>
<dbReference type="STRING" id="95161.SAMN05660874_01479"/>